<dbReference type="OrthoDB" id="1799307at2"/>
<dbReference type="RefSeq" id="WP_092329369.1">
    <property type="nucleotide sequence ID" value="NZ_FNCP01000002.1"/>
</dbReference>
<organism evidence="1 2">
    <name type="scientific">Desulfosporosinus hippei DSM 8344</name>
    <dbReference type="NCBI Taxonomy" id="1121419"/>
    <lineage>
        <taxon>Bacteria</taxon>
        <taxon>Bacillati</taxon>
        <taxon>Bacillota</taxon>
        <taxon>Clostridia</taxon>
        <taxon>Eubacteriales</taxon>
        <taxon>Desulfitobacteriaceae</taxon>
        <taxon>Desulfosporosinus</taxon>
    </lineage>
</organism>
<dbReference type="STRING" id="1121419.SAMN05443529_102114"/>
<keyword evidence="2" id="KW-1185">Reference proteome</keyword>
<dbReference type="EMBL" id="FNCP01000002">
    <property type="protein sequence ID" value="SDG30728.1"/>
    <property type="molecule type" value="Genomic_DNA"/>
</dbReference>
<dbReference type="AlphaFoldDB" id="A0A1G7T661"/>
<reference evidence="2" key="1">
    <citation type="submission" date="2016-10" db="EMBL/GenBank/DDBJ databases">
        <authorList>
            <person name="Varghese N."/>
            <person name="Submissions S."/>
        </authorList>
    </citation>
    <scope>NUCLEOTIDE SEQUENCE [LARGE SCALE GENOMIC DNA]</scope>
    <source>
        <strain evidence="2">DSM 8344</strain>
    </source>
</reference>
<name>A0A1G7T661_9FIRM</name>
<sequence length="64" mass="7605">MSSKDKLLEIEKRRKVLQNAREEILGKLISEREQRSQWLIKLIDIDDELEELSRQSKALPRVDS</sequence>
<accession>A0A1G7T661</accession>
<dbReference type="Proteomes" id="UP000198656">
    <property type="component" value="Unassembled WGS sequence"/>
</dbReference>
<proteinExistence type="predicted"/>
<evidence type="ECO:0000313" key="2">
    <source>
        <dbReference type="Proteomes" id="UP000198656"/>
    </source>
</evidence>
<protein>
    <submittedName>
        <fullName evidence="1">Uncharacterized protein</fullName>
    </submittedName>
</protein>
<evidence type="ECO:0000313" key="1">
    <source>
        <dbReference type="EMBL" id="SDG30728.1"/>
    </source>
</evidence>
<gene>
    <name evidence="1" type="ORF">SAMN05443529_102114</name>
</gene>